<feature type="region of interest" description="Disordered" evidence="1">
    <location>
        <begin position="1"/>
        <end position="127"/>
    </location>
</feature>
<feature type="compositionally biased region" description="Polar residues" evidence="1">
    <location>
        <begin position="80"/>
        <end position="98"/>
    </location>
</feature>
<accession>A0A160TJL6</accession>
<dbReference type="AlphaFoldDB" id="A0A160TJL6"/>
<dbReference type="InterPro" id="IPR024572">
    <property type="entry name" value="RcnB"/>
</dbReference>
<keyword evidence="2" id="KW-0396">Initiation factor</keyword>
<proteinExistence type="predicted"/>
<dbReference type="EMBL" id="CZQE01000166">
    <property type="protein sequence ID" value="CUS44683.1"/>
    <property type="molecule type" value="Genomic_DNA"/>
</dbReference>
<dbReference type="Pfam" id="PF11776">
    <property type="entry name" value="RcnB"/>
    <property type="match status" value="1"/>
</dbReference>
<protein>
    <submittedName>
        <fullName evidence="2">Translation initiation factor 2</fullName>
    </submittedName>
</protein>
<organism evidence="2">
    <name type="scientific">hydrothermal vent metagenome</name>
    <dbReference type="NCBI Taxonomy" id="652676"/>
    <lineage>
        <taxon>unclassified sequences</taxon>
        <taxon>metagenomes</taxon>
        <taxon>ecological metagenomes</taxon>
    </lineage>
</organism>
<gene>
    <name evidence="2" type="ORF">MGWOODY_Smn11</name>
</gene>
<feature type="compositionally biased region" description="Polar residues" evidence="1">
    <location>
        <begin position="41"/>
        <end position="50"/>
    </location>
</feature>
<evidence type="ECO:0000256" key="1">
    <source>
        <dbReference type="SAM" id="MobiDB-lite"/>
    </source>
</evidence>
<keyword evidence="2" id="KW-0648">Protein biosynthesis</keyword>
<name>A0A160TJL6_9ZZZZ</name>
<sequence>MVTAITATPAEAQRNPSNGQGWQNGRTMPPPAVVPSMPASNSQPGVTWNRTGPGPHVAPPATVSPNPPFRNGPDGRRWSGNGQRPGNGQWSGNHQWSGGNRGNHGATPLPGYRPVQPGTRPSRWGGSVGGRWYAGSNAPGGWKAYRRPDRGWTLPRYWIAPSFFIGNYGLYGLSSPPVGYNWTRYYDDAVLTDSYGRVYDSVGGIDWDSYDDGYGYGDDYAYGGGDDRYASGGDGYGARYAPPPVQYTQGPPPQVVQGGYTQTYSSGYAGSGGYVSGGYWYPPATTTTITVQSAPVVTTTTTEYVETTYRPVRRVYKVAKRTWRPKSKIRCACN</sequence>
<evidence type="ECO:0000313" key="2">
    <source>
        <dbReference type="EMBL" id="CUS44683.1"/>
    </source>
</evidence>
<feature type="compositionally biased region" description="Polar residues" evidence="1">
    <location>
        <begin position="14"/>
        <end position="26"/>
    </location>
</feature>
<dbReference type="Gene3D" id="3.10.450.160">
    <property type="entry name" value="inner membrane protein cigr"/>
    <property type="match status" value="1"/>
</dbReference>
<reference evidence="2" key="1">
    <citation type="submission" date="2015-10" db="EMBL/GenBank/DDBJ databases">
        <authorList>
            <person name="Gilbert D.G."/>
        </authorList>
    </citation>
    <scope>NUCLEOTIDE SEQUENCE</scope>
</reference>
<dbReference type="GO" id="GO:0003743">
    <property type="term" value="F:translation initiation factor activity"/>
    <property type="evidence" value="ECO:0007669"/>
    <property type="project" value="UniProtKB-KW"/>
</dbReference>